<comment type="caution">
    <text evidence="1">The sequence shown here is derived from an EMBL/GenBank/DDBJ whole genome shotgun (WGS) entry which is preliminary data.</text>
</comment>
<gene>
    <name evidence="1" type="ORF">Asi03nite_58060</name>
</gene>
<accession>A0A919NC83</accession>
<dbReference type="EMBL" id="BOMW01000061">
    <property type="protein sequence ID" value="GIF08268.1"/>
    <property type="molecule type" value="Genomic_DNA"/>
</dbReference>
<proteinExistence type="predicted"/>
<dbReference type="AlphaFoldDB" id="A0A919NC83"/>
<evidence type="ECO:0000313" key="2">
    <source>
        <dbReference type="Proteomes" id="UP000629619"/>
    </source>
</evidence>
<evidence type="ECO:0000313" key="1">
    <source>
        <dbReference type="EMBL" id="GIF08268.1"/>
    </source>
</evidence>
<organism evidence="1 2">
    <name type="scientific">Actinoplanes siamensis</name>
    <dbReference type="NCBI Taxonomy" id="1223317"/>
    <lineage>
        <taxon>Bacteria</taxon>
        <taxon>Bacillati</taxon>
        <taxon>Actinomycetota</taxon>
        <taxon>Actinomycetes</taxon>
        <taxon>Micromonosporales</taxon>
        <taxon>Micromonosporaceae</taxon>
        <taxon>Actinoplanes</taxon>
    </lineage>
</organism>
<name>A0A919NC83_9ACTN</name>
<sequence length="73" mass="8510">MWGVPCTLVNMSHDNILQEAARHRQFQELFCAELGLPAPKPWTEDDEGRYRAWIENSNRRLTEWAARRKAIAG</sequence>
<keyword evidence="2" id="KW-1185">Reference proteome</keyword>
<protein>
    <submittedName>
        <fullName evidence="1">Uncharacterized protein</fullName>
    </submittedName>
</protein>
<dbReference type="Proteomes" id="UP000629619">
    <property type="component" value="Unassembled WGS sequence"/>
</dbReference>
<reference evidence="1" key="1">
    <citation type="submission" date="2021-01" db="EMBL/GenBank/DDBJ databases">
        <title>Whole genome shotgun sequence of Actinoplanes siamensis NBRC 109076.</title>
        <authorList>
            <person name="Komaki H."/>
            <person name="Tamura T."/>
        </authorList>
    </citation>
    <scope>NUCLEOTIDE SEQUENCE</scope>
    <source>
        <strain evidence="1">NBRC 109076</strain>
    </source>
</reference>